<feature type="transmembrane region" description="Helical" evidence="3">
    <location>
        <begin position="139"/>
        <end position="167"/>
    </location>
</feature>
<name>A0A2P5I662_DIAHE</name>
<dbReference type="AlphaFoldDB" id="A0A2P5I662"/>
<dbReference type="InterPro" id="IPR050327">
    <property type="entry name" value="Proton-linked_MCT"/>
</dbReference>
<protein>
    <recommendedName>
        <fullName evidence="6">Major facilitator superfamily (MFS) profile domain-containing protein</fullName>
    </recommendedName>
</protein>
<dbReference type="PANTHER" id="PTHR11360:SF252">
    <property type="entry name" value="MAJOR FACILITATOR SUPERFAMILY (MFS) PROFILE DOMAIN-CONTAINING PROTEIN-RELATED"/>
    <property type="match status" value="1"/>
</dbReference>
<feature type="transmembrane region" description="Helical" evidence="3">
    <location>
        <begin position="308"/>
        <end position="327"/>
    </location>
</feature>
<sequence>MSLNVAYEALPMGNRASDQDKTSETSATTLAKPSSPLVTSLTPKQWLQILSTFIVFFNTWGLLLTFGVFQIYYETTLLRGQPSSNISWISTTCAFILLSAGIITGPIYDRGFYRSLLLLGSLLQVFGLMMLSLSTQYYQLFLCQAICVGLGAGAVFTPSVAAAAACLPTPAIRARAMGLMACGSSIGMCQTFQKRVVRTELTNAHMRIGGIVYPIMFRYLVPQIGFPWTVRSIAFVALALYLVSYLIFLVHQQKPPMVRRFFDTSALTDLPFMMLSVVGVFSATAYYVPLLYLPLLTEVRIPSVSSDFGFDLLAILNGTSVFGRLLAGVAAAIVGPTEVFGVSLVLGSIMLFCWIEVDSIAGTVVWSVFWGMISGVLVALPGAFVPLFCPSIAVLGTRSGMYWAWLGLGMLIGSPIAGAIYDVKSGRSENWRLQVFSGTFMMGAAVLCIYPILWLRRKRSN</sequence>
<feature type="transmembrane region" description="Helical" evidence="3">
    <location>
        <begin position="369"/>
        <end position="395"/>
    </location>
</feature>
<feature type="transmembrane region" description="Helical" evidence="3">
    <location>
        <begin position="204"/>
        <end position="221"/>
    </location>
</feature>
<feature type="transmembrane region" description="Helical" evidence="3">
    <location>
        <begin position="402"/>
        <end position="421"/>
    </location>
</feature>
<dbReference type="EMBL" id="MAVT02000220">
    <property type="protein sequence ID" value="POS78012.1"/>
    <property type="molecule type" value="Genomic_DNA"/>
</dbReference>
<dbReference type="InterPro" id="IPR011701">
    <property type="entry name" value="MFS"/>
</dbReference>
<feature type="transmembrane region" description="Helical" evidence="3">
    <location>
        <begin position="233"/>
        <end position="250"/>
    </location>
</feature>
<keyword evidence="3" id="KW-1133">Transmembrane helix</keyword>
<keyword evidence="3" id="KW-0472">Membrane</keyword>
<feature type="transmembrane region" description="Helical" evidence="3">
    <location>
        <begin position="115"/>
        <end position="133"/>
    </location>
</feature>
<organism evidence="4 5">
    <name type="scientific">Diaporthe helianthi</name>
    <dbReference type="NCBI Taxonomy" id="158607"/>
    <lineage>
        <taxon>Eukaryota</taxon>
        <taxon>Fungi</taxon>
        <taxon>Dikarya</taxon>
        <taxon>Ascomycota</taxon>
        <taxon>Pezizomycotina</taxon>
        <taxon>Sordariomycetes</taxon>
        <taxon>Sordariomycetidae</taxon>
        <taxon>Diaporthales</taxon>
        <taxon>Diaporthaceae</taxon>
        <taxon>Diaporthe</taxon>
    </lineage>
</organism>
<feature type="transmembrane region" description="Helical" evidence="3">
    <location>
        <begin position="49"/>
        <end position="73"/>
    </location>
</feature>
<dbReference type="Gene3D" id="1.20.1250.20">
    <property type="entry name" value="MFS general substrate transporter like domains"/>
    <property type="match status" value="1"/>
</dbReference>
<keyword evidence="3" id="KW-0812">Transmembrane</keyword>
<dbReference type="GO" id="GO:0016020">
    <property type="term" value="C:membrane"/>
    <property type="evidence" value="ECO:0007669"/>
    <property type="project" value="UniProtKB-SubCell"/>
</dbReference>
<dbReference type="GO" id="GO:0022857">
    <property type="term" value="F:transmembrane transporter activity"/>
    <property type="evidence" value="ECO:0007669"/>
    <property type="project" value="InterPro"/>
</dbReference>
<dbReference type="Pfam" id="PF07690">
    <property type="entry name" value="MFS_1"/>
    <property type="match status" value="1"/>
</dbReference>
<feature type="transmembrane region" description="Helical" evidence="3">
    <location>
        <begin position="433"/>
        <end position="455"/>
    </location>
</feature>
<reference evidence="4" key="1">
    <citation type="submission" date="2017-09" db="EMBL/GenBank/DDBJ databases">
        <title>Polyketide synthases of a Diaporthe helianthi virulent isolate.</title>
        <authorList>
            <person name="Baroncelli R."/>
        </authorList>
    </citation>
    <scope>NUCLEOTIDE SEQUENCE [LARGE SCALE GENOMIC DNA]</scope>
    <source>
        <strain evidence="4">7/96</strain>
    </source>
</reference>
<evidence type="ECO:0000256" key="3">
    <source>
        <dbReference type="SAM" id="Phobius"/>
    </source>
</evidence>
<dbReference type="InterPro" id="IPR036259">
    <property type="entry name" value="MFS_trans_sf"/>
</dbReference>
<dbReference type="Proteomes" id="UP000094444">
    <property type="component" value="Unassembled WGS sequence"/>
</dbReference>
<dbReference type="SUPFAM" id="SSF103473">
    <property type="entry name" value="MFS general substrate transporter"/>
    <property type="match status" value="1"/>
</dbReference>
<gene>
    <name evidence="4" type="ORF">DHEL01_v203582</name>
</gene>
<feature type="transmembrane region" description="Helical" evidence="3">
    <location>
        <begin position="85"/>
        <end position="108"/>
    </location>
</feature>
<comment type="subcellular location">
    <subcellularLocation>
        <location evidence="1">Membrane</location>
        <topology evidence="1">Multi-pass membrane protein</topology>
    </subcellularLocation>
</comment>
<feature type="transmembrane region" description="Helical" evidence="3">
    <location>
        <begin position="339"/>
        <end position="357"/>
    </location>
</feature>
<comment type="similarity">
    <text evidence="2">Belongs to the major facilitator superfamily. Monocarboxylate porter (TC 2.A.1.13) family.</text>
</comment>
<dbReference type="PANTHER" id="PTHR11360">
    <property type="entry name" value="MONOCARBOXYLATE TRANSPORTER"/>
    <property type="match status" value="1"/>
</dbReference>
<evidence type="ECO:0008006" key="6">
    <source>
        <dbReference type="Google" id="ProtNLM"/>
    </source>
</evidence>
<feature type="transmembrane region" description="Helical" evidence="3">
    <location>
        <begin position="270"/>
        <end position="288"/>
    </location>
</feature>
<accession>A0A2P5I662</accession>
<proteinExistence type="inferred from homology"/>
<evidence type="ECO:0000313" key="5">
    <source>
        <dbReference type="Proteomes" id="UP000094444"/>
    </source>
</evidence>
<evidence type="ECO:0000313" key="4">
    <source>
        <dbReference type="EMBL" id="POS78012.1"/>
    </source>
</evidence>
<dbReference type="OrthoDB" id="6509908at2759"/>
<evidence type="ECO:0000256" key="1">
    <source>
        <dbReference type="ARBA" id="ARBA00004141"/>
    </source>
</evidence>
<evidence type="ECO:0000256" key="2">
    <source>
        <dbReference type="ARBA" id="ARBA00006727"/>
    </source>
</evidence>
<dbReference type="InParanoid" id="A0A2P5I662"/>
<comment type="caution">
    <text evidence="4">The sequence shown here is derived from an EMBL/GenBank/DDBJ whole genome shotgun (WGS) entry which is preliminary data.</text>
</comment>
<keyword evidence="5" id="KW-1185">Reference proteome</keyword>